<dbReference type="EMBL" id="LR824023">
    <property type="protein sequence ID" value="CAD0204061.1"/>
    <property type="molecule type" value="Genomic_DNA"/>
</dbReference>
<name>A0A9N8KZB9_CHRIL</name>
<sequence length="204" mass="22461">MRTECLSHAVPRPRPGLRPVTLRQDDRSMPKVGWIPAPAAGSLWSLVCATASVCRELAEAAPRAERRPHAATGRLADFLPGLSVAYQHHARRCGAAQSDALRCGTVRYDEVRAYSCPTLDFTSLRQPRKTFRDLTDVTDGVSVWGLVCESSVRGNHCALPAIKRRSYARERVINDAPAMSRVTHNAKLCCGLGQYGYYGKLLLI</sequence>
<dbReference type="Proteomes" id="UP001154114">
    <property type="component" value="Chromosome 20"/>
</dbReference>
<organism evidence="1 2">
    <name type="scientific">Chrysodeixis includens</name>
    <name type="common">Soybean looper</name>
    <name type="synonym">Pseudoplusia includens</name>
    <dbReference type="NCBI Taxonomy" id="689277"/>
    <lineage>
        <taxon>Eukaryota</taxon>
        <taxon>Metazoa</taxon>
        <taxon>Ecdysozoa</taxon>
        <taxon>Arthropoda</taxon>
        <taxon>Hexapoda</taxon>
        <taxon>Insecta</taxon>
        <taxon>Pterygota</taxon>
        <taxon>Neoptera</taxon>
        <taxon>Endopterygota</taxon>
        <taxon>Lepidoptera</taxon>
        <taxon>Glossata</taxon>
        <taxon>Ditrysia</taxon>
        <taxon>Noctuoidea</taxon>
        <taxon>Noctuidae</taxon>
        <taxon>Plusiinae</taxon>
        <taxon>Chrysodeixis</taxon>
    </lineage>
</organism>
<accession>A0A9N8KZB9</accession>
<protein>
    <submittedName>
        <fullName evidence="1">Uncharacterized protein</fullName>
    </submittedName>
</protein>
<reference evidence="1" key="1">
    <citation type="submission" date="2021-12" db="EMBL/GenBank/DDBJ databases">
        <authorList>
            <person name="King R."/>
        </authorList>
    </citation>
    <scope>NUCLEOTIDE SEQUENCE</scope>
</reference>
<dbReference type="AlphaFoldDB" id="A0A9N8KZB9"/>
<evidence type="ECO:0000313" key="2">
    <source>
        <dbReference type="Proteomes" id="UP001154114"/>
    </source>
</evidence>
<keyword evidence="2" id="KW-1185">Reference proteome</keyword>
<proteinExistence type="predicted"/>
<gene>
    <name evidence="1" type="ORF">CINC_LOCUS6371</name>
</gene>
<evidence type="ECO:0000313" key="1">
    <source>
        <dbReference type="EMBL" id="CAD0204061.1"/>
    </source>
</evidence>